<evidence type="ECO:0000313" key="2">
    <source>
        <dbReference type="EMBL" id="GJJ10072.1"/>
    </source>
</evidence>
<name>A0AAV5A8R4_9AGAM</name>
<gene>
    <name evidence="2" type="ORF">Clacol_004298</name>
</gene>
<keyword evidence="3" id="KW-1185">Reference proteome</keyword>
<feature type="region of interest" description="Disordered" evidence="1">
    <location>
        <begin position="241"/>
        <end position="292"/>
    </location>
</feature>
<sequence length="548" mass="60775">MIVSSPSVPSSSPVGSPVPMDSFDDEQHKLRLQIFGKCKSLMNQANERGYILNWENRIAKSPVPWYWPLDEDGNRFPAAMLNHAYIHYDFSPPCCPCNTQGVNPNVNHHAKIWVVRNPDSKFHQTIALGCRSHYQGCAIFVPMMEMEDHPELLTQKYPCRKFPQKGLIGFDPVGSLPSSQKTLSTPSLSVPASPVPSSPVRFISQSRNTGFSSSRGKKRTSPNTLSLLLSSLKKAKPDDHYDFKQEEDSDNDVNFSFPPSVQRPPKYWSSSPIIISDSEKSDSAGQSKNEKTNTVVKIPRSILPSEHFFGDTDAISSPPDIKYTFQKNSEVPPLSQAEMTAALEDLQSGQGIKTETMWRMYDKCDCSAWVRKDMIAIHNEKYCILSSHSMTHAPINMSLTMMSSALPPKTPPPASLSDPFVIGRCSPHSPVATRSSKLRNYDHPIYSQQYHTVSSSPISSNRNGSYTLPPMPSVTPFSTYDISHHRYAGSSKNSEPSYHPLTLHSTLSGQAPMSFVDSSAPTYLNNSSASSSVNSLSSYFTSSMDPQF</sequence>
<dbReference type="EMBL" id="BPWL01000005">
    <property type="protein sequence ID" value="GJJ10072.1"/>
    <property type="molecule type" value="Genomic_DNA"/>
</dbReference>
<feature type="region of interest" description="Disordered" evidence="1">
    <location>
        <begin position="1"/>
        <end position="22"/>
    </location>
</feature>
<evidence type="ECO:0000256" key="1">
    <source>
        <dbReference type="SAM" id="MobiDB-lite"/>
    </source>
</evidence>
<feature type="compositionally biased region" description="Low complexity" evidence="1">
    <location>
        <begin position="1"/>
        <end position="19"/>
    </location>
</feature>
<feature type="compositionally biased region" description="Polar residues" evidence="1">
    <location>
        <begin position="283"/>
        <end position="292"/>
    </location>
</feature>
<comment type="caution">
    <text evidence="2">The sequence shown here is derived from an EMBL/GenBank/DDBJ whole genome shotgun (WGS) entry which is preliminary data.</text>
</comment>
<dbReference type="Proteomes" id="UP001050691">
    <property type="component" value="Unassembled WGS sequence"/>
</dbReference>
<reference evidence="2" key="1">
    <citation type="submission" date="2021-10" db="EMBL/GenBank/DDBJ databases">
        <title>De novo Genome Assembly of Clathrus columnatus (Basidiomycota, Fungi) Using Illumina and Nanopore Sequence Data.</title>
        <authorList>
            <person name="Ogiso-Tanaka E."/>
            <person name="Itagaki H."/>
            <person name="Hosoya T."/>
            <person name="Hosaka K."/>
        </authorList>
    </citation>
    <scope>NUCLEOTIDE SEQUENCE</scope>
    <source>
        <strain evidence="2">MO-923</strain>
    </source>
</reference>
<proteinExistence type="predicted"/>
<dbReference type="AlphaFoldDB" id="A0AAV5A8R4"/>
<feature type="region of interest" description="Disordered" evidence="1">
    <location>
        <begin position="178"/>
        <end position="223"/>
    </location>
</feature>
<organism evidence="2 3">
    <name type="scientific">Clathrus columnatus</name>
    <dbReference type="NCBI Taxonomy" id="1419009"/>
    <lineage>
        <taxon>Eukaryota</taxon>
        <taxon>Fungi</taxon>
        <taxon>Dikarya</taxon>
        <taxon>Basidiomycota</taxon>
        <taxon>Agaricomycotina</taxon>
        <taxon>Agaricomycetes</taxon>
        <taxon>Phallomycetidae</taxon>
        <taxon>Phallales</taxon>
        <taxon>Clathraceae</taxon>
        <taxon>Clathrus</taxon>
    </lineage>
</organism>
<evidence type="ECO:0000313" key="3">
    <source>
        <dbReference type="Proteomes" id="UP001050691"/>
    </source>
</evidence>
<feature type="compositionally biased region" description="Low complexity" evidence="1">
    <location>
        <begin position="182"/>
        <end position="192"/>
    </location>
</feature>
<feature type="compositionally biased region" description="Polar residues" evidence="1">
    <location>
        <begin position="203"/>
        <end position="214"/>
    </location>
</feature>
<accession>A0AAV5A8R4</accession>
<protein>
    <submittedName>
        <fullName evidence="2">Uncharacterized protein</fullName>
    </submittedName>
</protein>